<dbReference type="Proteomes" id="UP000642829">
    <property type="component" value="Unassembled WGS sequence"/>
</dbReference>
<dbReference type="PROSITE" id="PS51257">
    <property type="entry name" value="PROKAR_LIPOPROTEIN"/>
    <property type="match status" value="1"/>
</dbReference>
<dbReference type="AlphaFoldDB" id="A0A8J3DIG5"/>
<dbReference type="GO" id="GO:0043165">
    <property type="term" value="P:Gram-negative-bacterium-type cell outer membrane assembly"/>
    <property type="evidence" value="ECO:0007669"/>
    <property type="project" value="InterPro"/>
</dbReference>
<dbReference type="GO" id="GO:0019867">
    <property type="term" value="C:outer membrane"/>
    <property type="evidence" value="ECO:0007669"/>
    <property type="project" value="InterPro"/>
</dbReference>
<reference evidence="1" key="2">
    <citation type="submission" date="2020-09" db="EMBL/GenBank/DDBJ databases">
        <authorList>
            <person name="Sun Q."/>
            <person name="Kim S."/>
        </authorList>
    </citation>
    <scope>NUCLEOTIDE SEQUENCE</scope>
    <source>
        <strain evidence="1">KCTC 12870</strain>
    </source>
</reference>
<dbReference type="RefSeq" id="WP_189514997.1">
    <property type="nucleotide sequence ID" value="NZ_BMXG01000012.1"/>
</dbReference>
<sequence length="174" mass="19245">MNYPRPIMRLILLFPALMGLLLAAGCANYQMGDHVEVPFKTVYVKPVINRSFAPQAEVILANQLIEDLNRSGQVKTADPGADVTLNIVLSDYQRGVSATRPQDTQQARAFTLTLTATVTLINNKTGEVYIEQRNITAQQQAFTEGGFIQSEYQAMPILTRKLAEMISSQVLGAW</sequence>
<accession>A0A8J3DIG5</accession>
<gene>
    <name evidence="1" type="ORF">GCM10007047_21700</name>
</gene>
<dbReference type="Pfam" id="PF04390">
    <property type="entry name" value="LptE"/>
    <property type="match status" value="1"/>
</dbReference>
<evidence type="ECO:0000313" key="1">
    <source>
        <dbReference type="EMBL" id="GHC04546.1"/>
    </source>
</evidence>
<evidence type="ECO:0000313" key="2">
    <source>
        <dbReference type="Proteomes" id="UP000642829"/>
    </source>
</evidence>
<proteinExistence type="predicted"/>
<protein>
    <recommendedName>
        <fullName evidence="3">Lipopolysaccharide-assembly</fullName>
    </recommendedName>
</protein>
<dbReference type="EMBL" id="BMXG01000012">
    <property type="protein sequence ID" value="GHC04546.1"/>
    <property type="molecule type" value="Genomic_DNA"/>
</dbReference>
<dbReference type="InterPro" id="IPR007485">
    <property type="entry name" value="LPS_assembly_LptE"/>
</dbReference>
<organism evidence="1 2">
    <name type="scientific">Cerasicoccus arenae</name>
    <dbReference type="NCBI Taxonomy" id="424488"/>
    <lineage>
        <taxon>Bacteria</taxon>
        <taxon>Pseudomonadati</taxon>
        <taxon>Verrucomicrobiota</taxon>
        <taxon>Opitutia</taxon>
        <taxon>Puniceicoccales</taxon>
        <taxon>Cerasicoccaceae</taxon>
        <taxon>Cerasicoccus</taxon>
    </lineage>
</organism>
<keyword evidence="2" id="KW-1185">Reference proteome</keyword>
<evidence type="ECO:0008006" key="3">
    <source>
        <dbReference type="Google" id="ProtNLM"/>
    </source>
</evidence>
<comment type="caution">
    <text evidence="1">The sequence shown here is derived from an EMBL/GenBank/DDBJ whole genome shotgun (WGS) entry which is preliminary data.</text>
</comment>
<name>A0A8J3DIG5_9BACT</name>
<reference evidence="1" key="1">
    <citation type="journal article" date="2014" name="Int. J. Syst. Evol. Microbiol.">
        <title>Complete genome sequence of Corynebacterium casei LMG S-19264T (=DSM 44701T), isolated from a smear-ripened cheese.</title>
        <authorList>
            <consortium name="US DOE Joint Genome Institute (JGI-PGF)"/>
            <person name="Walter F."/>
            <person name="Albersmeier A."/>
            <person name="Kalinowski J."/>
            <person name="Ruckert C."/>
        </authorList>
    </citation>
    <scope>NUCLEOTIDE SEQUENCE</scope>
    <source>
        <strain evidence="1">KCTC 12870</strain>
    </source>
</reference>
<dbReference type="Gene3D" id="3.30.160.150">
    <property type="entry name" value="Lipoprotein like domain"/>
    <property type="match status" value="1"/>
</dbReference>